<keyword evidence="7" id="KW-0479">Metal-binding</keyword>
<dbReference type="Pfam" id="PF02073">
    <property type="entry name" value="Peptidase_M29"/>
    <property type="match status" value="1"/>
</dbReference>
<evidence type="ECO:0000256" key="4">
    <source>
        <dbReference type="ARBA" id="ARBA00008236"/>
    </source>
</evidence>
<dbReference type="GO" id="GO:0046872">
    <property type="term" value="F:metal ion binding"/>
    <property type="evidence" value="ECO:0007669"/>
    <property type="project" value="UniProtKB-KW"/>
</dbReference>
<evidence type="ECO:0000313" key="11">
    <source>
        <dbReference type="Proteomes" id="UP000231503"/>
    </source>
</evidence>
<evidence type="ECO:0000256" key="7">
    <source>
        <dbReference type="ARBA" id="ARBA00022723"/>
    </source>
</evidence>
<dbReference type="GO" id="GO:0008237">
    <property type="term" value="F:metallopeptidase activity"/>
    <property type="evidence" value="ECO:0007669"/>
    <property type="project" value="UniProtKB-KW"/>
</dbReference>
<name>A0A2H0TDW6_9BACT</name>
<organism evidence="10 11">
    <name type="scientific">Candidatus Niyogibacteria bacterium CG10_big_fil_rev_8_21_14_0_10_46_36</name>
    <dbReference type="NCBI Taxonomy" id="1974726"/>
    <lineage>
        <taxon>Bacteria</taxon>
        <taxon>Candidatus Niyogiibacteriota</taxon>
    </lineage>
</organism>
<dbReference type="PANTHER" id="PTHR34448:SF3">
    <property type="entry name" value="AMINOPEPTIDASE AMPS"/>
    <property type="match status" value="1"/>
</dbReference>
<evidence type="ECO:0000256" key="9">
    <source>
        <dbReference type="ARBA" id="ARBA00023049"/>
    </source>
</evidence>
<keyword evidence="5" id="KW-0031">Aminopeptidase</keyword>
<gene>
    <name evidence="10" type="ORF">COU47_01475</name>
</gene>
<evidence type="ECO:0000256" key="5">
    <source>
        <dbReference type="ARBA" id="ARBA00022438"/>
    </source>
</evidence>
<comment type="caution">
    <text evidence="10">The sequence shown here is derived from an EMBL/GenBank/DDBJ whole genome shotgun (WGS) entry which is preliminary data.</text>
</comment>
<proteinExistence type="inferred from homology"/>
<dbReference type="Gene3D" id="3.40.1830.10">
    <property type="entry name" value="Thermophilic metalloprotease (M29)"/>
    <property type="match status" value="1"/>
</dbReference>
<comment type="cofactor">
    <cofactor evidence="3">
        <name>Zn(2+)</name>
        <dbReference type="ChEBI" id="CHEBI:29105"/>
    </cofactor>
</comment>
<dbReference type="GO" id="GO:0006508">
    <property type="term" value="P:proteolysis"/>
    <property type="evidence" value="ECO:0007669"/>
    <property type="project" value="UniProtKB-KW"/>
</dbReference>
<dbReference type="InterPro" id="IPR000787">
    <property type="entry name" value="Peptidase_M29"/>
</dbReference>
<dbReference type="InterPro" id="IPR035097">
    <property type="entry name" value="M29_N-terminal"/>
</dbReference>
<evidence type="ECO:0000256" key="6">
    <source>
        <dbReference type="ARBA" id="ARBA00022670"/>
    </source>
</evidence>
<comment type="similarity">
    <text evidence="4">Belongs to the peptidase M29 family.</text>
</comment>
<keyword evidence="6" id="KW-0645">Protease</keyword>
<reference evidence="11" key="1">
    <citation type="submission" date="2017-09" db="EMBL/GenBank/DDBJ databases">
        <title>Depth-based differentiation of microbial function through sediment-hosted aquifers and enrichment of novel symbionts in the deep terrestrial subsurface.</title>
        <authorList>
            <person name="Probst A.J."/>
            <person name="Ladd B."/>
            <person name="Jarett J.K."/>
            <person name="Geller-Mcgrath D.E."/>
            <person name="Sieber C.M.K."/>
            <person name="Emerson J.B."/>
            <person name="Anantharaman K."/>
            <person name="Thomas B.C."/>
            <person name="Malmstrom R."/>
            <person name="Stieglmeier M."/>
            <person name="Klingl A."/>
            <person name="Woyke T."/>
            <person name="Ryan C.M."/>
            <person name="Banfield J.F."/>
        </authorList>
    </citation>
    <scope>NUCLEOTIDE SEQUENCE [LARGE SCALE GENOMIC DNA]</scope>
</reference>
<dbReference type="PRINTS" id="PR00919">
    <property type="entry name" value="THERMOPTASE"/>
</dbReference>
<keyword evidence="9" id="KW-0482">Metalloprotease</keyword>
<comment type="cofactor">
    <cofactor evidence="1">
        <name>Co(2+)</name>
        <dbReference type="ChEBI" id="CHEBI:48828"/>
    </cofactor>
</comment>
<evidence type="ECO:0000313" key="10">
    <source>
        <dbReference type="EMBL" id="PIR69736.1"/>
    </source>
</evidence>
<dbReference type="InterPro" id="IPR052170">
    <property type="entry name" value="M29_Exopeptidase"/>
</dbReference>
<evidence type="ECO:0000256" key="8">
    <source>
        <dbReference type="ARBA" id="ARBA00022801"/>
    </source>
</evidence>
<evidence type="ECO:0000256" key="2">
    <source>
        <dbReference type="ARBA" id="ARBA00001946"/>
    </source>
</evidence>
<evidence type="ECO:0000256" key="1">
    <source>
        <dbReference type="ARBA" id="ARBA00001941"/>
    </source>
</evidence>
<evidence type="ECO:0008006" key="12">
    <source>
        <dbReference type="Google" id="ProtNLM"/>
    </source>
</evidence>
<dbReference type="EMBL" id="PFCO01000003">
    <property type="protein sequence ID" value="PIR69736.1"/>
    <property type="molecule type" value="Genomic_DNA"/>
</dbReference>
<sequence>MTFQEKLENYADITVSYGLNIQKGQLLFIMTEPIHRNFAALVAKKAYKKGARYVDVSFSAYMESDPVITDVRLRHSSENDIAFLPPYIKARYDELVQRRGAMLSIRGSEFPELFYGADAGHISMMQRQVKQSRHSLHEKGIGEAAMHWCIVAAATPQWAKQIYPHMSSEEAEMRLWDDIFSITRASHSDGVNRLWKLDAELKRRVNILNEMKIDRFHYQGPGTDLEIGLSPLSIFTGGAQISKRNATFQPNIPSEEIFTSPDRKKANGYVRATKPVMVNNQLVEGLEMVFKNGVLVSFSATKGDSIFQSLIDTDKGARRINELAIVGIDSPVFQSGIVFKETLFDEQAACHIALGNGFAFCFTGYDSMAPEELKAAGLNASLIHQDIMISDEHTDVFAITHSDRAVQVIRKGEFIL</sequence>
<accession>A0A2H0TDW6</accession>
<comment type="cofactor">
    <cofactor evidence="2">
        <name>Mg(2+)</name>
        <dbReference type="ChEBI" id="CHEBI:18420"/>
    </cofactor>
</comment>
<dbReference type="GO" id="GO:0004177">
    <property type="term" value="F:aminopeptidase activity"/>
    <property type="evidence" value="ECO:0007669"/>
    <property type="project" value="UniProtKB-KW"/>
</dbReference>
<dbReference type="AlphaFoldDB" id="A0A2H0TDW6"/>
<dbReference type="Proteomes" id="UP000231503">
    <property type="component" value="Unassembled WGS sequence"/>
</dbReference>
<dbReference type="SUPFAM" id="SSF144052">
    <property type="entry name" value="Thermophilic metalloprotease-like"/>
    <property type="match status" value="1"/>
</dbReference>
<keyword evidence="8" id="KW-0378">Hydrolase</keyword>
<protein>
    <recommendedName>
        <fullName evidence="12">Aminopeptidase</fullName>
    </recommendedName>
</protein>
<dbReference type="PANTHER" id="PTHR34448">
    <property type="entry name" value="AMINOPEPTIDASE"/>
    <property type="match status" value="1"/>
</dbReference>
<evidence type="ECO:0000256" key="3">
    <source>
        <dbReference type="ARBA" id="ARBA00001947"/>
    </source>
</evidence>